<comment type="caution">
    <text evidence="2">The sequence shown here is derived from an EMBL/GenBank/DDBJ whole genome shotgun (WGS) entry which is preliminary data.</text>
</comment>
<proteinExistence type="predicted"/>
<accession>A0ABP7DXY4</accession>
<evidence type="ECO:0000256" key="1">
    <source>
        <dbReference type="SAM" id="Phobius"/>
    </source>
</evidence>
<keyword evidence="1" id="KW-1133">Transmembrane helix</keyword>
<dbReference type="RefSeq" id="WP_298720021.1">
    <property type="nucleotide sequence ID" value="NZ_BAABDS010000027.1"/>
</dbReference>
<organism evidence="2 3">
    <name type="scientific">Oceanisphaera sediminis</name>
    <dbReference type="NCBI Taxonomy" id="981381"/>
    <lineage>
        <taxon>Bacteria</taxon>
        <taxon>Pseudomonadati</taxon>
        <taxon>Pseudomonadota</taxon>
        <taxon>Gammaproteobacteria</taxon>
        <taxon>Aeromonadales</taxon>
        <taxon>Aeromonadaceae</taxon>
        <taxon>Oceanisphaera</taxon>
    </lineage>
</organism>
<keyword evidence="1" id="KW-0812">Transmembrane</keyword>
<feature type="transmembrane region" description="Helical" evidence="1">
    <location>
        <begin position="49"/>
        <end position="66"/>
    </location>
</feature>
<evidence type="ECO:0000313" key="3">
    <source>
        <dbReference type="Proteomes" id="UP001501479"/>
    </source>
</evidence>
<feature type="transmembrane region" description="Helical" evidence="1">
    <location>
        <begin position="12"/>
        <end position="29"/>
    </location>
</feature>
<protein>
    <submittedName>
        <fullName evidence="2">Uncharacterized protein</fullName>
    </submittedName>
</protein>
<keyword evidence="3" id="KW-1185">Reference proteome</keyword>
<dbReference type="Proteomes" id="UP001501479">
    <property type="component" value="Unassembled WGS sequence"/>
</dbReference>
<name>A0ABP7DXY4_9GAMM</name>
<dbReference type="EMBL" id="BAABDS010000027">
    <property type="protein sequence ID" value="GAA3710664.1"/>
    <property type="molecule type" value="Genomic_DNA"/>
</dbReference>
<gene>
    <name evidence="2" type="ORF">GCM10022421_17530</name>
</gene>
<evidence type="ECO:0000313" key="2">
    <source>
        <dbReference type="EMBL" id="GAA3710664.1"/>
    </source>
</evidence>
<keyword evidence="1" id="KW-0472">Membrane</keyword>
<reference evidence="3" key="1">
    <citation type="journal article" date="2019" name="Int. J. Syst. Evol. Microbiol.">
        <title>The Global Catalogue of Microorganisms (GCM) 10K type strain sequencing project: providing services to taxonomists for standard genome sequencing and annotation.</title>
        <authorList>
            <consortium name="The Broad Institute Genomics Platform"/>
            <consortium name="The Broad Institute Genome Sequencing Center for Infectious Disease"/>
            <person name="Wu L."/>
            <person name="Ma J."/>
        </authorList>
    </citation>
    <scope>NUCLEOTIDE SEQUENCE [LARGE SCALE GENOMIC DNA]</scope>
    <source>
        <strain evidence="3">JCM 17329</strain>
    </source>
</reference>
<sequence length="78" mass="9527">MDNGFLISLLGQCWRWSVLLMFPLLLWLYCQLTGLPLAEFDNGVNQHKWLIMLLYLLYVLLWLRFNRRVLAMLEQRRR</sequence>